<dbReference type="AlphaFoldDB" id="A0A0R3UC42"/>
<organism evidence="2 3">
    <name type="scientific">Mesocestoides corti</name>
    <name type="common">Flatworm</name>
    <dbReference type="NCBI Taxonomy" id="53468"/>
    <lineage>
        <taxon>Eukaryota</taxon>
        <taxon>Metazoa</taxon>
        <taxon>Spiralia</taxon>
        <taxon>Lophotrochozoa</taxon>
        <taxon>Platyhelminthes</taxon>
        <taxon>Cestoda</taxon>
        <taxon>Eucestoda</taxon>
        <taxon>Cyclophyllidea</taxon>
        <taxon>Mesocestoididae</taxon>
        <taxon>Mesocestoides</taxon>
    </lineage>
</organism>
<dbReference type="STRING" id="53468.A0A0R3UC42"/>
<dbReference type="GO" id="GO:0006506">
    <property type="term" value="P:GPI anchor biosynthetic process"/>
    <property type="evidence" value="ECO:0007669"/>
    <property type="project" value="InterPro"/>
</dbReference>
<feature type="transmembrane region" description="Helical" evidence="1">
    <location>
        <begin position="244"/>
        <end position="261"/>
    </location>
</feature>
<evidence type="ECO:0000256" key="1">
    <source>
        <dbReference type="SAM" id="Phobius"/>
    </source>
</evidence>
<reference evidence="2 3" key="1">
    <citation type="submission" date="2018-10" db="EMBL/GenBank/DDBJ databases">
        <authorList>
            <consortium name="Pathogen Informatics"/>
        </authorList>
    </citation>
    <scope>NUCLEOTIDE SEQUENCE [LARGE SCALE GENOMIC DNA]</scope>
</reference>
<gene>
    <name evidence="2" type="ORF">MCOS_LOCUS4491</name>
</gene>
<feature type="transmembrane region" description="Helical" evidence="1">
    <location>
        <begin position="85"/>
        <end position="103"/>
    </location>
</feature>
<dbReference type="GO" id="GO:0051377">
    <property type="term" value="F:mannose-ethanolamine phosphotransferase activity"/>
    <property type="evidence" value="ECO:0007669"/>
    <property type="project" value="TreeGrafter"/>
</dbReference>
<keyword evidence="3" id="KW-1185">Reference proteome</keyword>
<feature type="transmembrane region" description="Helical" evidence="1">
    <location>
        <begin position="166"/>
        <end position="186"/>
    </location>
</feature>
<protein>
    <submittedName>
        <fullName evidence="2">Uncharacterized protein</fullName>
    </submittedName>
</protein>
<dbReference type="PANTHER" id="PTHR23071">
    <property type="entry name" value="PHOSPHATIDYLINOSITOL GLYCAN"/>
    <property type="match status" value="1"/>
</dbReference>
<sequence length="487" mass="53709">MECKNQAMWLNRHENNLDSEHWPGAAWRSVVCVCLLHAGLRLEVCREESPAGSMCVVVGGSDSVWLTPLSSLPWHQLKRLAPPRLLLAFWGLFSGLLAHQWLLKPAKGRRSVGGLVEFLLKNTTLAVGGGLVVLWTLDGLIAASLGSTAISSILQPRLLATLRVNLARLLMLSCFCLLGVLVHRPLLIAPTPVPRDAAPPRVCNHAIGDAIRVFEPDDVYAVWLFAVLVAVPALTLLALLGDVYVLPCLGLLACLLLAPVHELALPRGRRTENDACSQVASQLEGVGSWPSAIYACLLGQFGFFCFGHQTTFPAIPWSAAFAVFQGDHGTTLLPAGLVLAHTFTAQILLTAALPLLLIVCVLRRTSPTTKSTEPVLFRSQQGPMVLRTTLDRLLRRYCIAHFLLGRNRVPERPRHQPAHPVAISTELVVLTLQKGPMMLWTAFDRLIRRYCIAHFLLARSVIVAILKALIKALARGLEPQRKWWWWW</sequence>
<dbReference type="PANTHER" id="PTHR23071:SF1">
    <property type="entry name" value="GPI ETHANOLAMINE PHOSPHATE TRANSFERASE 3"/>
    <property type="match status" value="1"/>
</dbReference>
<keyword evidence="1" id="KW-0472">Membrane</keyword>
<feature type="transmembrane region" description="Helical" evidence="1">
    <location>
        <begin position="450"/>
        <end position="470"/>
    </location>
</feature>
<proteinExistence type="predicted"/>
<evidence type="ECO:0000313" key="3">
    <source>
        <dbReference type="Proteomes" id="UP000267029"/>
    </source>
</evidence>
<dbReference type="EMBL" id="UXSR01001731">
    <property type="protein sequence ID" value="VDD78488.1"/>
    <property type="molecule type" value="Genomic_DNA"/>
</dbReference>
<evidence type="ECO:0000313" key="2">
    <source>
        <dbReference type="EMBL" id="VDD78488.1"/>
    </source>
</evidence>
<dbReference type="Proteomes" id="UP000267029">
    <property type="component" value="Unassembled WGS sequence"/>
</dbReference>
<accession>A0A0R3UC42</accession>
<dbReference type="GO" id="GO:0005789">
    <property type="term" value="C:endoplasmic reticulum membrane"/>
    <property type="evidence" value="ECO:0007669"/>
    <property type="project" value="TreeGrafter"/>
</dbReference>
<name>A0A0R3UC42_MESCO</name>
<keyword evidence="1" id="KW-0812">Transmembrane</keyword>
<feature type="transmembrane region" description="Helical" evidence="1">
    <location>
        <begin position="220"/>
        <end position="239"/>
    </location>
</feature>
<dbReference type="InterPro" id="IPR039524">
    <property type="entry name" value="PIGO/GPI13"/>
</dbReference>
<feature type="transmembrane region" description="Helical" evidence="1">
    <location>
        <begin position="343"/>
        <end position="362"/>
    </location>
</feature>
<keyword evidence="1" id="KW-1133">Transmembrane helix</keyword>
<feature type="transmembrane region" description="Helical" evidence="1">
    <location>
        <begin position="123"/>
        <end position="145"/>
    </location>
</feature>